<dbReference type="InterPro" id="IPR011990">
    <property type="entry name" value="TPR-like_helical_dom_sf"/>
</dbReference>
<keyword evidence="1" id="KW-0677">Repeat</keyword>
<organism evidence="6">
    <name type="scientific">Ostreococcus tauri</name>
    <name type="common">Marine green alga</name>
    <dbReference type="NCBI Taxonomy" id="70448"/>
    <lineage>
        <taxon>Eukaryota</taxon>
        <taxon>Viridiplantae</taxon>
        <taxon>Chlorophyta</taxon>
        <taxon>Mamiellophyceae</taxon>
        <taxon>Mamiellales</taxon>
        <taxon>Bathycoccaceae</taxon>
        <taxon>Ostreococcus</taxon>
    </lineage>
</organism>
<evidence type="ECO:0000313" key="6">
    <source>
        <dbReference type="EMBL" id="OUS42511.1"/>
    </source>
</evidence>
<dbReference type="EMBL" id="KZ155838">
    <property type="protein sequence ID" value="OUS42511.1"/>
    <property type="molecule type" value="Genomic_DNA"/>
</dbReference>
<dbReference type="InterPro" id="IPR019734">
    <property type="entry name" value="TPR_rpt"/>
</dbReference>
<feature type="repeat" description="TPR" evidence="3">
    <location>
        <begin position="11"/>
        <end position="44"/>
    </location>
</feature>
<dbReference type="Pfam" id="PF13877">
    <property type="entry name" value="RPAP3_C"/>
    <property type="match status" value="1"/>
</dbReference>
<feature type="region of interest" description="Disordered" evidence="4">
    <location>
        <begin position="1"/>
        <end position="20"/>
    </location>
</feature>
<feature type="compositionally biased region" description="Low complexity" evidence="4">
    <location>
        <begin position="1"/>
        <end position="17"/>
    </location>
</feature>
<dbReference type="Gene3D" id="1.25.40.10">
    <property type="entry name" value="Tetratricopeptide repeat domain"/>
    <property type="match status" value="1"/>
</dbReference>
<sequence length="351" mass="38623">MESSTRAETAAEAARARGNASYRAGRYEEAIEHYTESAERSESATALANRSMCWLKLARWSDAEADCDAAARLEMDCALRVKVLQRRGTAKRELGKLLESVMDFEEALRYEPTSKILREERARSQRAFELESKVRPTQTRFRIPVVECDDDDGEDENDARDASDDAEASMDVDGTERVVEASSATARETSPRAKPPVARDETSARSASPVTDDLVNRAAAIAASRPVSTPRTGAEFERAYRAEMKAATPASESRRADILRLVPLDRITTIFAGGIDPDVLADVVTIALERWFPADADAALAWLERLRDVPRFAISVALRPRRASLRLSSAFDAAPASSHPRARAIRRALAA</sequence>
<protein>
    <recommendedName>
        <fullName evidence="5">RNA-polymerase II-associated protein 3-like C-terminal domain-containing protein</fullName>
    </recommendedName>
</protein>
<evidence type="ECO:0000259" key="5">
    <source>
        <dbReference type="Pfam" id="PF13877"/>
    </source>
</evidence>
<evidence type="ECO:0000256" key="1">
    <source>
        <dbReference type="ARBA" id="ARBA00022737"/>
    </source>
</evidence>
<keyword evidence="2 3" id="KW-0802">TPR repeat</keyword>
<dbReference type="InterPro" id="IPR013105">
    <property type="entry name" value="TPR_2"/>
</dbReference>
<dbReference type="InterPro" id="IPR025986">
    <property type="entry name" value="RPAP3-like_C"/>
</dbReference>
<proteinExistence type="predicted"/>
<evidence type="ECO:0000256" key="3">
    <source>
        <dbReference type="PROSITE-ProRule" id="PRU00339"/>
    </source>
</evidence>
<dbReference type="Pfam" id="PF07719">
    <property type="entry name" value="TPR_2"/>
    <property type="match status" value="1"/>
</dbReference>
<evidence type="ECO:0000256" key="4">
    <source>
        <dbReference type="SAM" id="MobiDB-lite"/>
    </source>
</evidence>
<dbReference type="SMART" id="SM00028">
    <property type="entry name" value="TPR"/>
    <property type="match status" value="2"/>
</dbReference>
<accession>A0A1Y5HZ21</accession>
<dbReference type="eggNOG" id="KOG4648">
    <property type="taxonomic scope" value="Eukaryota"/>
</dbReference>
<feature type="repeat" description="TPR" evidence="3">
    <location>
        <begin position="81"/>
        <end position="114"/>
    </location>
</feature>
<feature type="compositionally biased region" description="Acidic residues" evidence="4">
    <location>
        <begin position="148"/>
        <end position="170"/>
    </location>
</feature>
<dbReference type="PROSITE" id="PS50005">
    <property type="entry name" value="TPR"/>
    <property type="match status" value="2"/>
</dbReference>
<evidence type="ECO:0000256" key="2">
    <source>
        <dbReference type="ARBA" id="ARBA00022803"/>
    </source>
</evidence>
<reference evidence="6" key="1">
    <citation type="submission" date="2017-04" db="EMBL/GenBank/DDBJ databases">
        <title>Population genomics of picophytoplankton unveils novel chromosome hypervariability.</title>
        <authorList>
            <consortium name="DOE Joint Genome Institute"/>
            <person name="Blanc-Mathieu R."/>
            <person name="Krasovec M."/>
            <person name="Hebrard M."/>
            <person name="Yau S."/>
            <person name="Desgranges E."/>
            <person name="Martin J."/>
            <person name="Schackwitz W."/>
            <person name="Kuo A."/>
            <person name="Salin G."/>
            <person name="Donnadieu C."/>
            <person name="Desdevises Y."/>
            <person name="Sanchez-Ferandin S."/>
            <person name="Moreau H."/>
            <person name="Rivals E."/>
            <person name="Grigoriev I.V."/>
            <person name="Grimsley N."/>
            <person name="Eyre-Walker A."/>
            <person name="Piganeau G."/>
        </authorList>
    </citation>
    <scope>NUCLEOTIDE SEQUENCE [LARGE SCALE GENOMIC DNA]</scope>
    <source>
        <strain evidence="6">RCC 1115</strain>
    </source>
</reference>
<dbReference type="Proteomes" id="UP000195557">
    <property type="component" value="Unassembled WGS sequence"/>
</dbReference>
<name>A0A1Y5HZ21_OSTTA</name>
<dbReference type="PANTHER" id="PTHR47329:SF1">
    <property type="entry name" value="OS05G0129900 PROTEIN"/>
    <property type="match status" value="1"/>
</dbReference>
<dbReference type="AlphaFoldDB" id="A0A1Y5HZ21"/>
<gene>
    <name evidence="6" type="ORF">BE221DRAFT_187195</name>
</gene>
<dbReference type="PANTHER" id="PTHR47329">
    <property type="entry name" value="OS05G0129900 PROTEIN"/>
    <property type="match status" value="1"/>
</dbReference>
<feature type="region of interest" description="Disordered" evidence="4">
    <location>
        <begin position="148"/>
        <end position="211"/>
    </location>
</feature>
<feature type="domain" description="RNA-polymerase II-associated protein 3-like C-terminal" evidence="5">
    <location>
        <begin position="230"/>
        <end position="318"/>
    </location>
</feature>
<dbReference type="SUPFAM" id="SSF48452">
    <property type="entry name" value="TPR-like"/>
    <property type="match status" value="1"/>
</dbReference>